<evidence type="ECO:0000256" key="1">
    <source>
        <dbReference type="ARBA" id="ARBA00022737"/>
    </source>
</evidence>
<dbReference type="Proteomes" id="UP000593562">
    <property type="component" value="Unassembled WGS sequence"/>
</dbReference>
<protein>
    <submittedName>
        <fullName evidence="4">Pentatricopeptide repeat-containing protein</fullName>
    </submittedName>
</protein>
<dbReference type="FunFam" id="1.25.40.10:FF:000344">
    <property type="entry name" value="Pentatricopeptide repeat-containing protein"/>
    <property type="match status" value="1"/>
</dbReference>
<name>A0A7J7DFD8_TRIWF</name>
<dbReference type="NCBIfam" id="TIGR00756">
    <property type="entry name" value="PPR"/>
    <property type="match status" value="4"/>
</dbReference>
<dbReference type="FunFam" id="1.25.40.10:FF:000425">
    <property type="entry name" value="Pentatricopeptide repeat-containing protein At3g26540"/>
    <property type="match status" value="1"/>
</dbReference>
<dbReference type="GO" id="GO:0003723">
    <property type="term" value="F:RNA binding"/>
    <property type="evidence" value="ECO:0007669"/>
    <property type="project" value="InterPro"/>
</dbReference>
<feature type="repeat" description="PPR" evidence="3">
    <location>
        <begin position="44"/>
        <end position="78"/>
    </location>
</feature>
<dbReference type="InterPro" id="IPR046848">
    <property type="entry name" value="E_motif"/>
</dbReference>
<evidence type="ECO:0000313" key="5">
    <source>
        <dbReference type="Proteomes" id="UP000593562"/>
    </source>
</evidence>
<keyword evidence="1" id="KW-0677">Repeat</keyword>
<comment type="caution">
    <text evidence="4">The sequence shown here is derived from an EMBL/GenBank/DDBJ whole genome shotgun (WGS) entry which is preliminary data.</text>
</comment>
<dbReference type="EMBL" id="JAAARO010000007">
    <property type="protein sequence ID" value="KAF5745004.1"/>
    <property type="molecule type" value="Genomic_DNA"/>
</dbReference>
<dbReference type="InterPro" id="IPR002885">
    <property type="entry name" value="PPR_rpt"/>
</dbReference>
<dbReference type="Pfam" id="PF13041">
    <property type="entry name" value="PPR_2"/>
    <property type="match status" value="1"/>
</dbReference>
<dbReference type="InterPro" id="IPR046960">
    <property type="entry name" value="PPR_At4g14850-like_plant"/>
</dbReference>
<dbReference type="FunFam" id="1.25.40.10:FF:000196">
    <property type="entry name" value="Pentatricopeptide repeat-containing protein At4g14850"/>
    <property type="match status" value="2"/>
</dbReference>
<evidence type="ECO:0000256" key="2">
    <source>
        <dbReference type="ARBA" id="ARBA00061659"/>
    </source>
</evidence>
<dbReference type="AlphaFoldDB" id="A0A7J7DFD8"/>
<dbReference type="Pfam" id="PF13812">
    <property type="entry name" value="PPR_3"/>
    <property type="match status" value="1"/>
</dbReference>
<keyword evidence="5" id="KW-1185">Reference proteome</keyword>
<feature type="repeat" description="PPR" evidence="3">
    <location>
        <begin position="177"/>
        <end position="211"/>
    </location>
</feature>
<gene>
    <name evidence="4" type="ORF">HS088_TW07G00585</name>
</gene>
<dbReference type="SUPFAM" id="SSF48452">
    <property type="entry name" value="TPR-like"/>
    <property type="match status" value="2"/>
</dbReference>
<dbReference type="Gene3D" id="1.25.40.10">
    <property type="entry name" value="Tetratricopeptide repeat domain"/>
    <property type="match status" value="5"/>
</dbReference>
<dbReference type="InParanoid" id="A0A7J7DFD8"/>
<dbReference type="Pfam" id="PF20431">
    <property type="entry name" value="E_motif"/>
    <property type="match status" value="1"/>
</dbReference>
<dbReference type="FunFam" id="1.25.40.10:FF:000280">
    <property type="entry name" value="Pentatricopeptide repeat-containing protein"/>
    <property type="match status" value="1"/>
</dbReference>
<evidence type="ECO:0000313" key="4">
    <source>
        <dbReference type="EMBL" id="KAF5745004.1"/>
    </source>
</evidence>
<dbReference type="InterPro" id="IPR011990">
    <property type="entry name" value="TPR-like_helical_dom_sf"/>
</dbReference>
<dbReference type="Pfam" id="PF01535">
    <property type="entry name" value="PPR"/>
    <property type="match status" value="8"/>
</dbReference>
<feature type="repeat" description="PPR" evidence="3">
    <location>
        <begin position="514"/>
        <end position="548"/>
    </location>
</feature>
<dbReference type="PROSITE" id="PS51375">
    <property type="entry name" value="PPR"/>
    <property type="match status" value="6"/>
</dbReference>
<comment type="similarity">
    <text evidence="2">Belongs to the PPR family. PCMP-E subfamily.</text>
</comment>
<sequence length="684" mass="76134">MFRQGVRPDDYTFPCVLNVCAHNMEVQKGMEIHGVLFKTGIDFNVFVGNALMLFYGNCGNLRDARRVFDEMVERDVVSWNTLIGVSSINGFHTAGLELFSAMNLMAGFKPNVVTVVTVLPACAEIGDEVMAMQVHCYVVKVGLNCHVTIGNALIDVYGKCRNMEATKQAFDEMVCRSEVSWNSIISSLSFMWSNEDALNMFRHMIDSGMKPGCVAISSMLPVVVELKFFKLGKEIHAFCLRMHIQTDVFVANSLIDMYAKSGSSIQASNVFHHMGERNVVSWNTMVANFAQNRLEFAAMELTRQMQAHGEIPNAVTFANVLPACARIGYLCPGKQIHAKTICMGFSSDLFVSNALTDMYVKCGSLDLARAVFDISLRDEVSYNILILGYSQTSVAAESLSLFSEMARNGMKHDIVSLMGVISACASLTATKQGTMIHGLLVRKHFHSHLFVANSLLDFYTKCGRIDLAHRIFDRIPKKDAASWNTMILGYGLLGQLDIAINLFEAMKVDGVHYDSVSYIAILSACSHGGLLEKGRKYFADMQAQNIEPMHMHYTCMVDLLARAGLLEEATELVKSLPIIPDANIWGALLGACRIYGNIELARWASDHLFKLKPQHSGYYLLLANMYAEAGEWDESNKIRRLMKTRSAKKNPGCSWLRIDNEVHAFVSGERIKKLDPGLWIAESN</sequence>
<accession>A0A7J7DFD8</accession>
<organism evidence="4 5">
    <name type="scientific">Tripterygium wilfordii</name>
    <name type="common">Thunder God vine</name>
    <dbReference type="NCBI Taxonomy" id="458696"/>
    <lineage>
        <taxon>Eukaryota</taxon>
        <taxon>Viridiplantae</taxon>
        <taxon>Streptophyta</taxon>
        <taxon>Embryophyta</taxon>
        <taxon>Tracheophyta</taxon>
        <taxon>Spermatophyta</taxon>
        <taxon>Magnoliopsida</taxon>
        <taxon>eudicotyledons</taxon>
        <taxon>Gunneridae</taxon>
        <taxon>Pentapetalae</taxon>
        <taxon>rosids</taxon>
        <taxon>fabids</taxon>
        <taxon>Celastrales</taxon>
        <taxon>Celastraceae</taxon>
        <taxon>Tripterygium</taxon>
    </lineage>
</organism>
<proteinExistence type="inferred from homology"/>
<dbReference type="GO" id="GO:0009451">
    <property type="term" value="P:RNA modification"/>
    <property type="evidence" value="ECO:0007669"/>
    <property type="project" value="InterPro"/>
</dbReference>
<dbReference type="FunFam" id="1.25.40.10:FF:000031">
    <property type="entry name" value="Pentatricopeptide repeat-containing protein mitochondrial"/>
    <property type="match status" value="1"/>
</dbReference>
<feature type="repeat" description="PPR" evidence="3">
    <location>
        <begin position="479"/>
        <end position="513"/>
    </location>
</feature>
<feature type="repeat" description="PPR" evidence="3">
    <location>
        <begin position="378"/>
        <end position="412"/>
    </location>
</feature>
<feature type="repeat" description="PPR" evidence="3">
    <location>
        <begin position="278"/>
        <end position="312"/>
    </location>
</feature>
<reference evidence="4 5" key="1">
    <citation type="journal article" date="2020" name="Nat. Commun.">
        <title>Genome of Tripterygium wilfordii and identification of cytochrome P450 involved in triptolide biosynthesis.</title>
        <authorList>
            <person name="Tu L."/>
            <person name="Su P."/>
            <person name="Zhang Z."/>
            <person name="Gao L."/>
            <person name="Wang J."/>
            <person name="Hu T."/>
            <person name="Zhou J."/>
            <person name="Zhang Y."/>
            <person name="Zhao Y."/>
            <person name="Liu Y."/>
            <person name="Song Y."/>
            <person name="Tong Y."/>
            <person name="Lu Y."/>
            <person name="Yang J."/>
            <person name="Xu C."/>
            <person name="Jia M."/>
            <person name="Peters R.J."/>
            <person name="Huang L."/>
            <person name="Gao W."/>
        </authorList>
    </citation>
    <scope>NUCLEOTIDE SEQUENCE [LARGE SCALE GENOMIC DNA]</scope>
    <source>
        <strain evidence="5">cv. XIE 37</strain>
        <tissue evidence="4">Leaf</tissue>
    </source>
</reference>
<dbReference type="PANTHER" id="PTHR47926">
    <property type="entry name" value="PENTATRICOPEPTIDE REPEAT-CONTAINING PROTEIN"/>
    <property type="match status" value="1"/>
</dbReference>
<evidence type="ECO:0000256" key="3">
    <source>
        <dbReference type="PROSITE-ProRule" id="PRU00708"/>
    </source>
</evidence>
<dbReference type="PANTHER" id="PTHR47926:SF427">
    <property type="entry name" value="TETRATRICOPEPTIDE-LIKE HELICAL DOMAIN SUPERFAMILY"/>
    <property type="match status" value="1"/>
</dbReference>